<dbReference type="PANTHER" id="PTHR43179">
    <property type="entry name" value="RHAMNOSYLTRANSFERASE WBBL"/>
    <property type="match status" value="1"/>
</dbReference>
<accession>A0ABV0A9B4</accession>
<protein>
    <submittedName>
        <fullName evidence="2">Glycosyltransferase family 2 protein</fullName>
        <ecNumber evidence="2">2.4.-.-</ecNumber>
    </submittedName>
</protein>
<dbReference type="Gene3D" id="3.90.550.10">
    <property type="entry name" value="Spore Coat Polysaccharide Biosynthesis Protein SpsA, Chain A"/>
    <property type="match status" value="1"/>
</dbReference>
<evidence type="ECO:0000313" key="3">
    <source>
        <dbReference type="Proteomes" id="UP001416393"/>
    </source>
</evidence>
<gene>
    <name evidence="2" type="ORF">VP395_02360</name>
</gene>
<dbReference type="GO" id="GO:0016757">
    <property type="term" value="F:glycosyltransferase activity"/>
    <property type="evidence" value="ECO:0007669"/>
    <property type="project" value="UniProtKB-KW"/>
</dbReference>
<reference evidence="2 3" key="1">
    <citation type="submission" date="2024-01" db="EMBL/GenBank/DDBJ databases">
        <title>Mariniflexile litorale sp. nov., isolated from the shallow sediments of the Sea of Japan.</title>
        <authorList>
            <person name="Romanenko L."/>
            <person name="Bystritskaya E."/>
            <person name="Isaeva M."/>
        </authorList>
    </citation>
    <scope>NUCLEOTIDE SEQUENCE [LARGE SCALE GENOMIC DNA]</scope>
    <source>
        <strain evidence="2 3">KCTC 32427</strain>
    </source>
</reference>
<dbReference type="InterPro" id="IPR001173">
    <property type="entry name" value="Glyco_trans_2-like"/>
</dbReference>
<feature type="domain" description="Glycosyltransferase 2-like" evidence="1">
    <location>
        <begin position="4"/>
        <end position="179"/>
    </location>
</feature>
<keyword evidence="3" id="KW-1185">Reference proteome</keyword>
<dbReference type="EMBL" id="JAZHYP010000001">
    <property type="protein sequence ID" value="MEN3322561.1"/>
    <property type="molecule type" value="Genomic_DNA"/>
</dbReference>
<evidence type="ECO:0000313" key="2">
    <source>
        <dbReference type="EMBL" id="MEN3322561.1"/>
    </source>
</evidence>
<dbReference type="InterPro" id="IPR029044">
    <property type="entry name" value="Nucleotide-diphossugar_trans"/>
</dbReference>
<dbReference type="Proteomes" id="UP001416393">
    <property type="component" value="Unassembled WGS sequence"/>
</dbReference>
<organism evidence="2 3">
    <name type="scientific">Mariniflexile soesokkakense</name>
    <dbReference type="NCBI Taxonomy" id="1343160"/>
    <lineage>
        <taxon>Bacteria</taxon>
        <taxon>Pseudomonadati</taxon>
        <taxon>Bacteroidota</taxon>
        <taxon>Flavobacteriia</taxon>
        <taxon>Flavobacteriales</taxon>
        <taxon>Flavobacteriaceae</taxon>
        <taxon>Mariniflexile</taxon>
    </lineage>
</organism>
<dbReference type="RefSeq" id="WP_346240106.1">
    <property type="nucleotide sequence ID" value="NZ_JAZHYP010000001.1"/>
</dbReference>
<sequence length="366" mass="41699">MKLSVVILNYNVRYFLELCIKSVQAAITNIDAEIIVVDNNSEDDSCQMVKELFPEVILIENKENFGFSKGNNIGVNQASGEYLCILNPDTVVAEDTFALLLIFAETKEKLGVVGCKLINGAGVFLPESKRNIPYVSAAFKKIYGNSKAYYAIHLTENEIGKVDILVGAFMLMKRDLYHEVKGFDEDYFMYGEDIDLSYKVLKSGYENYYCGETSVIHFKGESTLKDKHYARRFYGAMQIFYKKHFKKNILFDMVVWLGIRVVFLFRKPSVNQIKRVSGYVFVSDKMNNALQVALQKKVSLQSNLNNLEKNTEVIFDANKLSYKEIIAMMEETDINKSITYKILAKNTKFILGSDKAISRGEVIVLN</sequence>
<dbReference type="Pfam" id="PF00535">
    <property type="entry name" value="Glycos_transf_2"/>
    <property type="match status" value="1"/>
</dbReference>
<evidence type="ECO:0000259" key="1">
    <source>
        <dbReference type="Pfam" id="PF00535"/>
    </source>
</evidence>
<dbReference type="EC" id="2.4.-.-" evidence="2"/>
<proteinExistence type="predicted"/>
<keyword evidence="2" id="KW-0808">Transferase</keyword>
<dbReference type="CDD" id="cd04186">
    <property type="entry name" value="GT_2_like_c"/>
    <property type="match status" value="1"/>
</dbReference>
<keyword evidence="2" id="KW-0328">Glycosyltransferase</keyword>
<dbReference type="PANTHER" id="PTHR43179:SF7">
    <property type="entry name" value="RHAMNOSYLTRANSFERASE WBBL"/>
    <property type="match status" value="1"/>
</dbReference>
<comment type="caution">
    <text evidence="2">The sequence shown here is derived from an EMBL/GenBank/DDBJ whole genome shotgun (WGS) entry which is preliminary data.</text>
</comment>
<dbReference type="SUPFAM" id="SSF53448">
    <property type="entry name" value="Nucleotide-diphospho-sugar transferases"/>
    <property type="match status" value="1"/>
</dbReference>
<name>A0ABV0A9B4_9FLAO</name>